<dbReference type="Proteomes" id="UP001152797">
    <property type="component" value="Unassembled WGS sequence"/>
</dbReference>
<evidence type="ECO:0000313" key="10">
    <source>
        <dbReference type="Proteomes" id="UP001152797"/>
    </source>
</evidence>
<dbReference type="PANTHER" id="PTHR13230:SF5">
    <property type="entry name" value="GENERAL TRANSCRIPTION FACTOR 3C POLYPEPTIDE 5"/>
    <property type="match status" value="1"/>
</dbReference>
<reference evidence="9 10" key="2">
    <citation type="submission" date="2024-05" db="EMBL/GenBank/DDBJ databases">
        <authorList>
            <person name="Chen Y."/>
            <person name="Shah S."/>
            <person name="Dougan E. K."/>
            <person name="Thang M."/>
            <person name="Chan C."/>
        </authorList>
    </citation>
    <scope>NUCLEOTIDE SEQUENCE [LARGE SCALE GENOMIC DNA]</scope>
</reference>
<dbReference type="Gene3D" id="3.30.200.160">
    <property type="entry name" value="TFIIIC, subcomplex tauA, subunit Sfc1, barrel domain"/>
    <property type="match status" value="1"/>
</dbReference>
<dbReference type="AlphaFoldDB" id="A0A9P1M344"/>
<dbReference type="GO" id="GO:0006384">
    <property type="term" value="P:transcription initiation at RNA polymerase III promoter"/>
    <property type="evidence" value="ECO:0007669"/>
    <property type="project" value="InterPro"/>
</dbReference>
<dbReference type="EMBL" id="CAMXCT030006723">
    <property type="protein sequence ID" value="CAL4806279.1"/>
    <property type="molecule type" value="Genomic_DNA"/>
</dbReference>
<evidence type="ECO:0000259" key="7">
    <source>
        <dbReference type="Pfam" id="PF17682"/>
    </source>
</evidence>
<dbReference type="GO" id="GO:0000127">
    <property type="term" value="C:transcription factor TFIIIC complex"/>
    <property type="evidence" value="ECO:0007669"/>
    <property type="project" value="InterPro"/>
</dbReference>
<comment type="subcellular location">
    <subcellularLocation>
        <location evidence="1">Nucleus</location>
    </subcellularLocation>
</comment>
<keyword evidence="4" id="KW-0539">Nucleus</keyword>
<feature type="region of interest" description="Disordered" evidence="5">
    <location>
        <begin position="398"/>
        <end position="455"/>
    </location>
</feature>
<evidence type="ECO:0000256" key="1">
    <source>
        <dbReference type="ARBA" id="ARBA00004123"/>
    </source>
</evidence>
<evidence type="ECO:0000313" key="9">
    <source>
        <dbReference type="EMBL" id="CAL4806279.1"/>
    </source>
</evidence>
<dbReference type="InterPro" id="IPR040454">
    <property type="entry name" value="TF_IIIC_Tfc1/Sfc1"/>
</dbReference>
<feature type="region of interest" description="Disordered" evidence="5">
    <location>
        <begin position="1"/>
        <end position="30"/>
    </location>
</feature>
<name>A0A9P1M344_9DINO</name>
<accession>A0A9P1M344</accession>
<dbReference type="InterPro" id="IPR019136">
    <property type="entry name" value="TF_IIIC_su-5_HTH"/>
</dbReference>
<evidence type="ECO:0000256" key="5">
    <source>
        <dbReference type="SAM" id="MobiDB-lite"/>
    </source>
</evidence>
<keyword evidence="10" id="KW-1185">Reference proteome</keyword>
<sequence length="455" mass="51729">MAEDGADAAEEVKLPRVSSVEAPEPPDVPGRVKDVEEAVAAVGGRRAVADAIADRARLRLRLCRSYQFQAPMPMKRYRTSDLLVKARKKPDGTWDCAPVAWVPTSFRAEVLADFVFVPGEQLKYGESPVIGSIEQEISGEGVGGPPYMPPAYFTRVDTPQAYDFEENSFLKRQRNKDVKAITGTGESKLSRDWVGVHVVKFQNEKVPSEPPEGAKDMLRDDEREVVDALKGLFEERPLWLRGPAEERLREKGLQPNVSTMQKTFICVSYLWSDGPWRQVYIRLGYDPRQHTESRFMQVIDFRDRFLKERRAYFERVQGTFDQTPADALDCHFRTPPVNRSQLYQYIDIEDEVVQQLLNSSEILEECSFKTGWLPQKTLDAIRERMSVKAELLRRTRQPHLLQDASTPALAEAASSSGKQDEAPKKRLKDKETPETDTQEADAEAAPKAKRTKRKE</sequence>
<dbReference type="GO" id="GO:0001002">
    <property type="term" value="F:RNA polymerase III type 1 promoter sequence-specific DNA binding"/>
    <property type="evidence" value="ECO:0007669"/>
    <property type="project" value="TreeGrafter"/>
</dbReference>
<evidence type="ECO:0000313" key="8">
    <source>
        <dbReference type="EMBL" id="CAI4018967.1"/>
    </source>
</evidence>
<feature type="domain" description="Transcription factor IIIC subunit 5 HTH" evidence="6">
    <location>
        <begin position="148"/>
        <end position="302"/>
    </location>
</feature>
<dbReference type="GO" id="GO:0005634">
    <property type="term" value="C:nucleus"/>
    <property type="evidence" value="ECO:0007669"/>
    <property type="project" value="UniProtKB-SubCell"/>
</dbReference>
<keyword evidence="3" id="KW-0804">Transcription</keyword>
<dbReference type="GO" id="GO:0001003">
    <property type="term" value="F:RNA polymerase III type 2 promoter sequence-specific DNA binding"/>
    <property type="evidence" value="ECO:0007669"/>
    <property type="project" value="TreeGrafter"/>
</dbReference>
<organism evidence="8">
    <name type="scientific">Cladocopium goreaui</name>
    <dbReference type="NCBI Taxonomy" id="2562237"/>
    <lineage>
        <taxon>Eukaryota</taxon>
        <taxon>Sar</taxon>
        <taxon>Alveolata</taxon>
        <taxon>Dinophyceae</taxon>
        <taxon>Suessiales</taxon>
        <taxon>Symbiodiniaceae</taxon>
        <taxon>Cladocopium</taxon>
    </lineage>
</organism>
<feature type="domain" description="Transcription factor IIIC subunit Tfc1/Sfc1 triple barrel" evidence="7">
    <location>
        <begin position="28"/>
        <end position="94"/>
    </location>
</feature>
<comment type="caution">
    <text evidence="8">The sequence shown here is derived from an EMBL/GenBank/DDBJ whole genome shotgun (WGS) entry which is preliminary data.</text>
</comment>
<dbReference type="EMBL" id="CAMXCT020006723">
    <property type="protein sequence ID" value="CAL1172342.1"/>
    <property type="molecule type" value="Genomic_DNA"/>
</dbReference>
<protein>
    <submittedName>
        <fullName evidence="9">General transcription factor 3C polypeptide 5 (TF3C-epsilon) (Transcription factor IIIC 63 kDa subunit) (TFIIIC 63 kDa subunit) (TFIIIC63) (Transcription factor IIIC subunit epsilon)</fullName>
    </submittedName>
</protein>
<proteinExistence type="predicted"/>
<dbReference type="Pfam" id="PF17682">
    <property type="entry name" value="Tau95_N"/>
    <property type="match status" value="1"/>
</dbReference>
<gene>
    <name evidence="8" type="ORF">C1SCF055_LOCUS43496</name>
</gene>
<dbReference type="InterPro" id="IPR042536">
    <property type="entry name" value="TFIIIC_tauA_Sfc1"/>
</dbReference>
<dbReference type="Pfam" id="PF09734">
    <property type="entry name" value="Tau95"/>
    <property type="match status" value="1"/>
</dbReference>
<evidence type="ECO:0000259" key="6">
    <source>
        <dbReference type="Pfam" id="PF09734"/>
    </source>
</evidence>
<evidence type="ECO:0000256" key="4">
    <source>
        <dbReference type="ARBA" id="ARBA00023242"/>
    </source>
</evidence>
<feature type="compositionally biased region" description="Basic and acidic residues" evidence="5">
    <location>
        <begin position="418"/>
        <end position="433"/>
    </location>
</feature>
<keyword evidence="2" id="KW-0238">DNA-binding</keyword>
<dbReference type="OrthoDB" id="5598268at2759"/>
<dbReference type="EMBL" id="CAMXCT010006723">
    <property type="protein sequence ID" value="CAI4018967.1"/>
    <property type="molecule type" value="Genomic_DNA"/>
</dbReference>
<evidence type="ECO:0000256" key="2">
    <source>
        <dbReference type="ARBA" id="ARBA00023125"/>
    </source>
</evidence>
<dbReference type="InterPro" id="IPR041499">
    <property type="entry name" value="Tfc1/Sfc1_N"/>
</dbReference>
<reference evidence="8" key="1">
    <citation type="submission" date="2022-10" db="EMBL/GenBank/DDBJ databases">
        <authorList>
            <person name="Chen Y."/>
            <person name="Dougan E. K."/>
            <person name="Chan C."/>
            <person name="Rhodes N."/>
            <person name="Thang M."/>
        </authorList>
    </citation>
    <scope>NUCLEOTIDE SEQUENCE</scope>
</reference>
<evidence type="ECO:0000256" key="3">
    <source>
        <dbReference type="ARBA" id="ARBA00023163"/>
    </source>
</evidence>
<dbReference type="PANTHER" id="PTHR13230">
    <property type="entry name" value="GENERAL TRANSCRIPTION FACTOR IIIC, POLYPEPTIDE 5"/>
    <property type="match status" value="1"/>
</dbReference>